<evidence type="ECO:0000313" key="6">
    <source>
        <dbReference type="EMBL" id="WAJ71122.1"/>
    </source>
</evidence>
<dbReference type="InterPro" id="IPR036509">
    <property type="entry name" value="Met_Sox_Rdtase_MsrA_sf"/>
</dbReference>
<organism evidence="6 7">
    <name type="scientific">Catenovulum adriaticum</name>
    <dbReference type="NCBI Taxonomy" id="2984846"/>
    <lineage>
        <taxon>Bacteria</taxon>
        <taxon>Pseudomonadati</taxon>
        <taxon>Pseudomonadota</taxon>
        <taxon>Gammaproteobacteria</taxon>
        <taxon>Alteromonadales</taxon>
        <taxon>Alteromonadaceae</taxon>
        <taxon>Catenovulum</taxon>
    </lineage>
</organism>
<dbReference type="SUPFAM" id="SSF55068">
    <property type="entry name" value="Peptide methionine sulfoxide reductase"/>
    <property type="match status" value="1"/>
</dbReference>
<dbReference type="Proteomes" id="UP001163726">
    <property type="component" value="Chromosome"/>
</dbReference>
<comment type="catalytic activity">
    <reaction evidence="3">
        <text>L-methionyl-[protein] + [thioredoxin]-disulfide + H2O = L-methionyl-(S)-S-oxide-[protein] + [thioredoxin]-dithiol</text>
        <dbReference type="Rhea" id="RHEA:14217"/>
        <dbReference type="Rhea" id="RHEA-COMP:10698"/>
        <dbReference type="Rhea" id="RHEA-COMP:10700"/>
        <dbReference type="Rhea" id="RHEA-COMP:12313"/>
        <dbReference type="Rhea" id="RHEA-COMP:12315"/>
        <dbReference type="ChEBI" id="CHEBI:15377"/>
        <dbReference type="ChEBI" id="CHEBI:16044"/>
        <dbReference type="ChEBI" id="CHEBI:29950"/>
        <dbReference type="ChEBI" id="CHEBI:44120"/>
        <dbReference type="ChEBI" id="CHEBI:50058"/>
        <dbReference type="EC" id="1.8.4.11"/>
    </reaction>
</comment>
<dbReference type="PANTHER" id="PTHR43774">
    <property type="entry name" value="PEPTIDE METHIONINE SULFOXIDE REDUCTASE"/>
    <property type="match status" value="1"/>
</dbReference>
<name>A0ABY7ANI3_9ALTE</name>
<dbReference type="InterPro" id="IPR002569">
    <property type="entry name" value="Met_Sox_Rdtase_MsrA_dom"/>
</dbReference>
<evidence type="ECO:0000256" key="2">
    <source>
        <dbReference type="ARBA" id="ARBA00023002"/>
    </source>
</evidence>
<keyword evidence="2 6" id="KW-0560">Oxidoreductase</keyword>
<proteinExistence type="predicted"/>
<evidence type="ECO:0000313" key="7">
    <source>
        <dbReference type="Proteomes" id="UP001163726"/>
    </source>
</evidence>
<feature type="domain" description="Peptide methionine sulphoxide reductase MsrA" evidence="5">
    <location>
        <begin position="4"/>
        <end position="138"/>
    </location>
</feature>
<dbReference type="PANTHER" id="PTHR43774:SF1">
    <property type="entry name" value="PEPTIDE METHIONINE SULFOXIDE REDUCTASE MSRA 2"/>
    <property type="match status" value="1"/>
</dbReference>
<dbReference type="Pfam" id="PF01625">
    <property type="entry name" value="PMSR"/>
    <property type="match status" value="1"/>
</dbReference>
<accession>A0ABY7ANI3</accession>
<dbReference type="RefSeq" id="WP_268075586.1">
    <property type="nucleotide sequence ID" value="NZ_CP109965.1"/>
</dbReference>
<evidence type="ECO:0000256" key="3">
    <source>
        <dbReference type="ARBA" id="ARBA00047806"/>
    </source>
</evidence>
<keyword evidence="7" id="KW-1185">Reference proteome</keyword>
<evidence type="ECO:0000259" key="5">
    <source>
        <dbReference type="Pfam" id="PF01625"/>
    </source>
</evidence>
<reference evidence="6" key="1">
    <citation type="submission" date="2022-10" db="EMBL/GenBank/DDBJ databases">
        <title>Catenovulum adriacola sp. nov. isolated in the Harbour of Susak.</title>
        <authorList>
            <person name="Schoch T."/>
            <person name="Reich S.J."/>
            <person name="Stoeferle S."/>
            <person name="Flaiz M."/>
            <person name="Kazda M."/>
            <person name="Riedel C.U."/>
            <person name="Duerre P."/>
        </authorList>
    </citation>
    <scope>NUCLEOTIDE SEQUENCE</scope>
    <source>
        <strain evidence="6">TS8</strain>
    </source>
</reference>
<protein>
    <recommendedName>
        <fullName evidence="1">peptide-methionine (S)-S-oxide reductase</fullName>
        <ecNumber evidence="1">1.8.4.11</ecNumber>
    </recommendedName>
</protein>
<dbReference type="GO" id="GO:0008113">
    <property type="term" value="F:peptide-methionine (S)-S-oxide reductase activity"/>
    <property type="evidence" value="ECO:0007669"/>
    <property type="project" value="UniProtKB-EC"/>
</dbReference>
<dbReference type="Gene3D" id="3.30.1060.10">
    <property type="entry name" value="Peptide methionine sulphoxide reductase MsrA"/>
    <property type="match status" value="1"/>
</dbReference>
<gene>
    <name evidence="6" type="ORF">OLW01_04760</name>
</gene>
<dbReference type="EMBL" id="CP109965">
    <property type="protein sequence ID" value="WAJ71122.1"/>
    <property type="molecule type" value="Genomic_DNA"/>
</dbReference>
<evidence type="ECO:0000256" key="1">
    <source>
        <dbReference type="ARBA" id="ARBA00012502"/>
    </source>
</evidence>
<sequence length="166" mass="19221">MQEIGLGGSCHWCTEPIFQSLKGVNQVQQGWLSTTTEPDVFYEGILVNFESDISLHTLINIHLHTHSCTSQHALRARYLSAVYCFNDHQQKQAQTIIKKCQSEFTKPLLTQAVCFAHFKSSRDDILNYYYQNPDKPFCQTRITPKLKKLLKQFPELISNDKKAWIK</sequence>
<evidence type="ECO:0000256" key="4">
    <source>
        <dbReference type="ARBA" id="ARBA00048782"/>
    </source>
</evidence>
<comment type="catalytic activity">
    <reaction evidence="4">
        <text>[thioredoxin]-disulfide + L-methionine + H2O = L-methionine (S)-S-oxide + [thioredoxin]-dithiol</text>
        <dbReference type="Rhea" id="RHEA:19993"/>
        <dbReference type="Rhea" id="RHEA-COMP:10698"/>
        <dbReference type="Rhea" id="RHEA-COMP:10700"/>
        <dbReference type="ChEBI" id="CHEBI:15377"/>
        <dbReference type="ChEBI" id="CHEBI:29950"/>
        <dbReference type="ChEBI" id="CHEBI:50058"/>
        <dbReference type="ChEBI" id="CHEBI:57844"/>
        <dbReference type="ChEBI" id="CHEBI:58772"/>
        <dbReference type="EC" id="1.8.4.11"/>
    </reaction>
</comment>
<dbReference type="EC" id="1.8.4.11" evidence="1"/>